<name>A0A853BXU8_9ACTN</name>
<dbReference type="SUPFAM" id="SSF49899">
    <property type="entry name" value="Concanavalin A-like lectins/glucanases"/>
    <property type="match status" value="1"/>
</dbReference>
<reference evidence="3 4" key="1">
    <citation type="submission" date="2020-07" db="EMBL/GenBank/DDBJ databases">
        <title>Sequencing the genomes of 1000 actinobacteria strains.</title>
        <authorList>
            <person name="Klenk H.-P."/>
        </authorList>
    </citation>
    <scope>NUCLEOTIDE SEQUENCE [LARGE SCALE GENOMIC DNA]</scope>
    <source>
        <strain evidence="3 4">DSM 103833</strain>
    </source>
</reference>
<dbReference type="InterPro" id="IPR001791">
    <property type="entry name" value="Laminin_G"/>
</dbReference>
<dbReference type="Gene3D" id="2.10.109.10">
    <property type="entry name" value="Umud Fragment, subunit A"/>
    <property type="match status" value="1"/>
</dbReference>
<dbReference type="CDD" id="cd06530">
    <property type="entry name" value="S26_SPase_I"/>
    <property type="match status" value="1"/>
</dbReference>
<dbReference type="GO" id="GO:0006465">
    <property type="term" value="P:signal peptide processing"/>
    <property type="evidence" value="ECO:0007669"/>
    <property type="project" value="InterPro"/>
</dbReference>
<dbReference type="InterPro" id="IPR036286">
    <property type="entry name" value="LexA/Signal_pep-like_sf"/>
</dbReference>
<evidence type="ECO:0000259" key="2">
    <source>
        <dbReference type="SMART" id="SM00282"/>
    </source>
</evidence>
<dbReference type="SMART" id="SM00282">
    <property type="entry name" value="LamG"/>
    <property type="match status" value="1"/>
</dbReference>
<protein>
    <submittedName>
        <fullName evidence="3">Signal peptidase I</fullName>
    </submittedName>
</protein>
<dbReference type="AlphaFoldDB" id="A0A853BXU8"/>
<evidence type="ECO:0000256" key="1">
    <source>
        <dbReference type="SAM" id="Phobius"/>
    </source>
</evidence>
<dbReference type="RefSeq" id="WP_179666616.1">
    <property type="nucleotide sequence ID" value="NZ_JACCFP010000001.1"/>
</dbReference>
<keyword evidence="4" id="KW-1185">Reference proteome</keyword>
<organism evidence="3 4">
    <name type="scientific">Nocardioides thalensis</name>
    <dbReference type="NCBI Taxonomy" id="1914755"/>
    <lineage>
        <taxon>Bacteria</taxon>
        <taxon>Bacillati</taxon>
        <taxon>Actinomycetota</taxon>
        <taxon>Actinomycetes</taxon>
        <taxon>Propionibacteriales</taxon>
        <taxon>Nocardioidaceae</taxon>
        <taxon>Nocardioides</taxon>
    </lineage>
</organism>
<comment type="caution">
    <text evidence="3">The sequence shown here is derived from an EMBL/GenBank/DDBJ whole genome shotgun (WGS) entry which is preliminary data.</text>
</comment>
<evidence type="ECO:0000313" key="4">
    <source>
        <dbReference type="Proteomes" id="UP000530424"/>
    </source>
</evidence>
<feature type="transmembrane region" description="Helical" evidence="1">
    <location>
        <begin position="39"/>
        <end position="62"/>
    </location>
</feature>
<feature type="domain" description="Laminin G" evidence="2">
    <location>
        <begin position="315"/>
        <end position="453"/>
    </location>
</feature>
<proteinExistence type="predicted"/>
<dbReference type="EMBL" id="JACCFP010000001">
    <property type="protein sequence ID" value="NYI99964.1"/>
    <property type="molecule type" value="Genomic_DNA"/>
</dbReference>
<keyword evidence="1" id="KW-1133">Transmembrane helix</keyword>
<dbReference type="Pfam" id="PF13385">
    <property type="entry name" value="Laminin_G_3"/>
    <property type="match status" value="1"/>
</dbReference>
<keyword evidence="1" id="KW-0812">Transmembrane</keyword>
<evidence type="ECO:0000313" key="3">
    <source>
        <dbReference type="EMBL" id="NYI99964.1"/>
    </source>
</evidence>
<gene>
    <name evidence="3" type="ORF">HNR19_000663</name>
</gene>
<feature type="transmembrane region" description="Helical" evidence="1">
    <location>
        <begin position="198"/>
        <end position="221"/>
    </location>
</feature>
<dbReference type="Gene3D" id="2.60.120.200">
    <property type="match status" value="1"/>
</dbReference>
<accession>A0A853BXU8</accession>
<dbReference type="SUPFAM" id="SSF51306">
    <property type="entry name" value="LexA/Signal peptidase"/>
    <property type="match status" value="1"/>
</dbReference>
<dbReference type="Pfam" id="PF10502">
    <property type="entry name" value="Peptidase_S26"/>
    <property type="match status" value="1"/>
</dbReference>
<dbReference type="InterPro" id="IPR019533">
    <property type="entry name" value="Peptidase_S26"/>
</dbReference>
<keyword evidence="1" id="KW-0472">Membrane</keyword>
<sequence>MGAPGQLTPRRTPTRTVMADATAATLSWPRLALLVASRAYRASLLVLVAVALAPLVLGWSSYAVRTGSMEPSIAVGDIVVAQPLPEDTPPDIGRVMVFENPAADDGQLLVHRVIADLDDGTYTTAGDANPLPDTTPVPRDAFEARGVLLAPYAGLPLAWLQNGELLAFALWLSLTIAAFVLASDPSRPRRRHKRRRPLAVAAAIGVSLTLVLAATAAVATFTGTTSTGSNSWTVGHFRQPYVSAVLADRPYLLHLLDEEQGTWAADSSGNGRTGRFTSIGAHRTPGGLPNNHGYSVHLGTAGRVVSDTPAIGAPDTFTLEVWFRTTTTRGGPLMGFESSRDARSGTNDRQLAMTPSGRLVYGAWDAPTVKTIQSARSYNDGRWHHAVLVANNQGSHQVSTVYVDGAPVASDSTSRTSYYTGWWRIGAGTLSGPGTSVAAGFDGHVDNAAVYLSPLSGARVAAHYAAR</sequence>
<feature type="transmembrane region" description="Helical" evidence="1">
    <location>
        <begin position="165"/>
        <end position="186"/>
    </location>
</feature>
<dbReference type="Proteomes" id="UP000530424">
    <property type="component" value="Unassembled WGS sequence"/>
</dbReference>
<dbReference type="GO" id="GO:0004252">
    <property type="term" value="F:serine-type endopeptidase activity"/>
    <property type="evidence" value="ECO:0007669"/>
    <property type="project" value="InterPro"/>
</dbReference>
<dbReference type="InterPro" id="IPR013320">
    <property type="entry name" value="ConA-like_dom_sf"/>
</dbReference>